<organism evidence="4 5">
    <name type="scientific">Purpureocillium lavendulum</name>
    <dbReference type="NCBI Taxonomy" id="1247861"/>
    <lineage>
        <taxon>Eukaryota</taxon>
        <taxon>Fungi</taxon>
        <taxon>Dikarya</taxon>
        <taxon>Ascomycota</taxon>
        <taxon>Pezizomycotina</taxon>
        <taxon>Sordariomycetes</taxon>
        <taxon>Hypocreomycetidae</taxon>
        <taxon>Hypocreales</taxon>
        <taxon>Ophiocordycipitaceae</taxon>
        <taxon>Purpureocillium</taxon>
    </lineage>
</organism>
<dbReference type="AlphaFoldDB" id="A0AB34FT40"/>
<keyword evidence="1 4" id="KW-0378">Hydrolase</keyword>
<evidence type="ECO:0000256" key="1">
    <source>
        <dbReference type="ARBA" id="ARBA00022801"/>
    </source>
</evidence>
<comment type="caution">
    <text evidence="4">The sequence shown here is derived from an EMBL/GenBank/DDBJ whole genome shotgun (WGS) entry which is preliminary data.</text>
</comment>
<dbReference type="InterPro" id="IPR000073">
    <property type="entry name" value="AB_hydrolase_1"/>
</dbReference>
<dbReference type="GO" id="GO:0016787">
    <property type="term" value="F:hydrolase activity"/>
    <property type="evidence" value="ECO:0007669"/>
    <property type="project" value="UniProtKB-KW"/>
</dbReference>
<dbReference type="InterPro" id="IPR029058">
    <property type="entry name" value="AB_hydrolase_fold"/>
</dbReference>
<feature type="domain" description="AB hydrolase-1" evidence="3">
    <location>
        <begin position="29"/>
        <end position="308"/>
    </location>
</feature>
<dbReference type="SUPFAM" id="SSF53474">
    <property type="entry name" value="alpha/beta-Hydrolases"/>
    <property type="match status" value="1"/>
</dbReference>
<dbReference type="Gene3D" id="3.40.50.1820">
    <property type="entry name" value="alpha/beta hydrolase"/>
    <property type="match status" value="1"/>
</dbReference>
<dbReference type="PANTHER" id="PTHR43329">
    <property type="entry name" value="EPOXIDE HYDROLASE"/>
    <property type="match status" value="1"/>
</dbReference>
<accession>A0AB34FT40</accession>
<dbReference type="Pfam" id="PF00561">
    <property type="entry name" value="Abhydrolase_1"/>
    <property type="match status" value="1"/>
</dbReference>
<dbReference type="Proteomes" id="UP001163105">
    <property type="component" value="Unassembled WGS sequence"/>
</dbReference>
<reference evidence="4" key="1">
    <citation type="submission" date="2023-01" db="EMBL/GenBank/DDBJ databases">
        <title>The growth and conidiation of Purpureocillium lavendulum are regulated by nitrogen source and histone H3K14 acetylation.</title>
        <authorList>
            <person name="Tang P."/>
            <person name="Han J."/>
            <person name="Zhang C."/>
            <person name="Tang P."/>
            <person name="Qi F."/>
            <person name="Zhang K."/>
            <person name="Liang L."/>
        </authorList>
    </citation>
    <scope>NUCLEOTIDE SEQUENCE</scope>
    <source>
        <strain evidence="4">YMF1.00683</strain>
    </source>
</reference>
<evidence type="ECO:0000313" key="5">
    <source>
        <dbReference type="Proteomes" id="UP001163105"/>
    </source>
</evidence>
<evidence type="ECO:0000313" key="4">
    <source>
        <dbReference type="EMBL" id="KAJ6442450.1"/>
    </source>
</evidence>
<keyword evidence="5" id="KW-1185">Reference proteome</keyword>
<name>A0AB34FT40_9HYPO</name>
<sequence length="325" mass="36619">MELTQRLGFSTSKDHHISYVHVAQSGALPTLLFLHGFPSHIHDWKHQIQHFASKGYGVVALDLLGYGESSKPTDVDSYRLKPMGDEVIELLDHLTLRQVVGVGHDVGSTLLSRIAAYNPERFKALVFLAVGPPKLGTPFNVDVINAMTKQAMGFELLGYIPWLGGAESDAQSTLEKNPTAAMSLMFAANRASWNEWFHPLHRMEQFVAQDKRVPIGTWYTDDLQRRHLEAFGRQGGYTGARRWYRMWLENRFAPDEAGYEDSAIKQPALFIVPKYPEDGAEQQTQMLAAWAMDLTVVKVDSGHWVHLESADETNQAIEQFLQRLG</sequence>
<protein>
    <submittedName>
        <fullName evidence="4">Epoxide hydrolase-like protein</fullName>
    </submittedName>
</protein>
<comment type="similarity">
    <text evidence="2">Belongs to the AB hydrolase superfamily. Epoxide hydrolase family.</text>
</comment>
<evidence type="ECO:0000259" key="3">
    <source>
        <dbReference type="Pfam" id="PF00561"/>
    </source>
</evidence>
<dbReference type="InterPro" id="IPR000639">
    <property type="entry name" value="Epox_hydrolase-like"/>
</dbReference>
<dbReference type="EMBL" id="JAQHRD010000004">
    <property type="protein sequence ID" value="KAJ6442450.1"/>
    <property type="molecule type" value="Genomic_DNA"/>
</dbReference>
<dbReference type="PRINTS" id="PR00412">
    <property type="entry name" value="EPOXHYDRLASE"/>
</dbReference>
<proteinExistence type="inferred from homology"/>
<gene>
    <name evidence="4" type="primary">EPHX2</name>
    <name evidence="4" type="ORF">O9K51_06009</name>
</gene>
<evidence type="ECO:0000256" key="2">
    <source>
        <dbReference type="ARBA" id="ARBA00038334"/>
    </source>
</evidence>